<keyword evidence="2" id="KW-1133">Transmembrane helix</keyword>
<evidence type="ECO:0000256" key="2">
    <source>
        <dbReference type="SAM" id="Phobius"/>
    </source>
</evidence>
<evidence type="ECO:0000313" key="4">
    <source>
        <dbReference type="EMBL" id="KAF7306537.1"/>
    </source>
</evidence>
<gene>
    <name evidence="4" type="ORF">MIND_00445000</name>
</gene>
<feature type="chain" id="PRO_5034804054" evidence="3">
    <location>
        <begin position="19"/>
        <end position="341"/>
    </location>
</feature>
<dbReference type="OrthoDB" id="3245657at2759"/>
<proteinExistence type="predicted"/>
<feature type="region of interest" description="Disordered" evidence="1">
    <location>
        <begin position="310"/>
        <end position="341"/>
    </location>
</feature>
<dbReference type="RefSeq" id="XP_037221556.1">
    <property type="nucleotide sequence ID" value="XM_037361264.1"/>
</dbReference>
<dbReference type="CDD" id="cd12087">
    <property type="entry name" value="TM_EGFR-like"/>
    <property type="match status" value="1"/>
</dbReference>
<evidence type="ECO:0000313" key="5">
    <source>
        <dbReference type="Proteomes" id="UP000636479"/>
    </source>
</evidence>
<dbReference type="GeneID" id="59343780"/>
<dbReference type="Gene3D" id="2.60.120.260">
    <property type="entry name" value="Galactose-binding domain-like"/>
    <property type="match status" value="1"/>
</dbReference>
<protein>
    <submittedName>
        <fullName evidence="4">Uncharacterized protein</fullName>
    </submittedName>
</protein>
<accession>A0A8H6SYA1</accession>
<feature type="compositionally biased region" description="Basic and acidic residues" evidence="1">
    <location>
        <begin position="331"/>
        <end position="341"/>
    </location>
</feature>
<feature type="transmembrane region" description="Helical" evidence="2">
    <location>
        <begin position="208"/>
        <end position="230"/>
    </location>
</feature>
<organism evidence="4 5">
    <name type="scientific">Mycena indigotica</name>
    <dbReference type="NCBI Taxonomy" id="2126181"/>
    <lineage>
        <taxon>Eukaryota</taxon>
        <taxon>Fungi</taxon>
        <taxon>Dikarya</taxon>
        <taxon>Basidiomycota</taxon>
        <taxon>Agaricomycotina</taxon>
        <taxon>Agaricomycetes</taxon>
        <taxon>Agaricomycetidae</taxon>
        <taxon>Agaricales</taxon>
        <taxon>Marasmiineae</taxon>
        <taxon>Mycenaceae</taxon>
        <taxon>Mycena</taxon>
    </lineage>
</organism>
<reference evidence="4" key="1">
    <citation type="submission" date="2020-05" db="EMBL/GenBank/DDBJ databases">
        <title>Mycena genomes resolve the evolution of fungal bioluminescence.</title>
        <authorList>
            <person name="Tsai I.J."/>
        </authorList>
    </citation>
    <scope>NUCLEOTIDE SEQUENCE</scope>
    <source>
        <strain evidence="4">171206Taipei</strain>
    </source>
</reference>
<keyword evidence="2" id="KW-0812">Transmembrane</keyword>
<name>A0A8H6SYA1_9AGAR</name>
<evidence type="ECO:0000256" key="1">
    <source>
        <dbReference type="SAM" id="MobiDB-lite"/>
    </source>
</evidence>
<feature type="signal peptide" evidence="3">
    <location>
        <begin position="1"/>
        <end position="18"/>
    </location>
</feature>
<comment type="caution">
    <text evidence="4">The sequence shown here is derived from an EMBL/GenBank/DDBJ whole genome shotgun (WGS) entry which is preliminary data.</text>
</comment>
<dbReference type="Proteomes" id="UP000636479">
    <property type="component" value="Unassembled WGS sequence"/>
</dbReference>
<sequence length="341" mass="36657">MLLSSWCFFSLWFLSGWAALVNVTIDDELGDTLTKAQIIYSPIDAWDTRTSCKANSPTCAARPDDTKLVGGTWHESTFSRASSNKHPNVPSTATAAFNGSAVYVFCAIPRTSFAPNGNIQLTFYIDGVQAGQFSRMATSSTGFDYNVPVFVLEQLTSAPHTLTIQNGIQGGADSLMILDSIVYTVDSDHQAQGLNAAKSTKGISSATMAVVGVLVFAVLVMLALLAVFLIRRHRKRRGVYAQYMPKGAVKAYPSFLTPSPASTPRLSPAPSPLFVSSVNAGPVTMPPPAYNGNTSGNWWAGRDQKVAAGIGSQRPYGDLDPSSSNFQRPQGWERSRQRSSS</sequence>
<keyword evidence="5" id="KW-1185">Reference proteome</keyword>
<dbReference type="EMBL" id="JACAZF010000004">
    <property type="protein sequence ID" value="KAF7306537.1"/>
    <property type="molecule type" value="Genomic_DNA"/>
</dbReference>
<keyword evidence="2" id="KW-0472">Membrane</keyword>
<keyword evidence="3" id="KW-0732">Signal</keyword>
<dbReference type="AlphaFoldDB" id="A0A8H6SYA1"/>
<evidence type="ECO:0000256" key="3">
    <source>
        <dbReference type="SAM" id="SignalP"/>
    </source>
</evidence>